<evidence type="ECO:0000259" key="2">
    <source>
        <dbReference type="Pfam" id="PF02517"/>
    </source>
</evidence>
<reference evidence="3 4" key="1">
    <citation type="submission" date="2022-06" db="EMBL/GenBank/DDBJ databases">
        <title>Haloarcula sp. a new haloarchaeum isolate from saline soil.</title>
        <authorList>
            <person name="Strakova D."/>
            <person name="Galisteo C."/>
            <person name="Sanchez-Porro C."/>
            <person name="Ventosa A."/>
        </authorList>
    </citation>
    <scope>NUCLEOTIDE SEQUENCE [LARGE SCALE GENOMIC DNA]</scope>
    <source>
        <strain evidence="3 4">S1CR25-12</strain>
    </source>
</reference>
<evidence type="ECO:0000313" key="4">
    <source>
        <dbReference type="Proteomes" id="UP001259659"/>
    </source>
</evidence>
<dbReference type="Pfam" id="PF02517">
    <property type="entry name" value="Rce1-like"/>
    <property type="match status" value="1"/>
</dbReference>
<evidence type="ECO:0000313" key="3">
    <source>
        <dbReference type="EMBL" id="MDS0259665.1"/>
    </source>
</evidence>
<feature type="transmembrane region" description="Helical" evidence="1">
    <location>
        <begin position="220"/>
        <end position="238"/>
    </location>
</feature>
<evidence type="ECO:0000256" key="1">
    <source>
        <dbReference type="SAM" id="Phobius"/>
    </source>
</evidence>
<proteinExistence type="predicted"/>
<feature type="transmembrane region" description="Helical" evidence="1">
    <location>
        <begin position="27"/>
        <end position="47"/>
    </location>
</feature>
<dbReference type="PANTHER" id="PTHR39430">
    <property type="entry name" value="MEMBRANE-ASSOCIATED PROTEASE-RELATED"/>
    <property type="match status" value="1"/>
</dbReference>
<comment type="caution">
    <text evidence="3">The sequence shown here is derived from an EMBL/GenBank/DDBJ whole genome shotgun (WGS) entry which is preliminary data.</text>
</comment>
<keyword evidence="3" id="KW-0645">Protease</keyword>
<keyword evidence="3" id="KW-0482">Metalloprotease</keyword>
<dbReference type="EMBL" id="JAMQON010000002">
    <property type="protein sequence ID" value="MDS0259665.1"/>
    <property type="molecule type" value="Genomic_DNA"/>
</dbReference>
<feature type="transmembrane region" description="Helical" evidence="1">
    <location>
        <begin position="258"/>
        <end position="279"/>
    </location>
</feature>
<feature type="transmembrane region" description="Helical" evidence="1">
    <location>
        <begin position="105"/>
        <end position="126"/>
    </location>
</feature>
<organism evidence="3 4">
    <name type="scientific">Haloarcula saliterrae</name>
    <dbReference type="NCBI Taxonomy" id="2950534"/>
    <lineage>
        <taxon>Archaea</taxon>
        <taxon>Methanobacteriati</taxon>
        <taxon>Methanobacteriota</taxon>
        <taxon>Stenosarchaea group</taxon>
        <taxon>Halobacteria</taxon>
        <taxon>Halobacteriales</taxon>
        <taxon>Haloarculaceae</taxon>
        <taxon>Haloarcula</taxon>
    </lineage>
</organism>
<keyword evidence="1" id="KW-1133">Transmembrane helix</keyword>
<keyword evidence="4" id="KW-1185">Reference proteome</keyword>
<gene>
    <name evidence="3" type="ORF">NDI56_09705</name>
</gene>
<keyword evidence="1" id="KW-0472">Membrane</keyword>
<dbReference type="GO" id="GO:0008237">
    <property type="term" value="F:metallopeptidase activity"/>
    <property type="evidence" value="ECO:0007669"/>
    <property type="project" value="UniProtKB-KW"/>
</dbReference>
<feature type="domain" description="CAAX prenyl protease 2/Lysostaphin resistance protein A-like" evidence="2">
    <location>
        <begin position="148"/>
        <end position="255"/>
    </location>
</feature>
<dbReference type="InterPro" id="IPR003675">
    <property type="entry name" value="Rce1/LyrA-like_dom"/>
</dbReference>
<dbReference type="PANTHER" id="PTHR39430:SF1">
    <property type="entry name" value="PROTEASE"/>
    <property type="match status" value="1"/>
</dbReference>
<feature type="transmembrane region" description="Helical" evidence="1">
    <location>
        <begin position="59"/>
        <end position="85"/>
    </location>
</feature>
<name>A0ABU2FBN2_9EURY</name>
<protein>
    <submittedName>
        <fullName evidence="3">CPBP family intramembrane metalloprotease</fullName>
    </submittedName>
</protein>
<accession>A0ABU2FBN2</accession>
<dbReference type="Proteomes" id="UP001259659">
    <property type="component" value="Unassembled WGS sequence"/>
</dbReference>
<sequence>MPQNSHTPRSQPLWATVPESDRGSVRLLGAVVGIGVLQLLFYFGAVLHPWTKATISRPVYAATGGFVHPELVMNLAWLGLVLFVLRSESLTARDVGLRRAVVGPALWSVVLVWLGAQMLLVTATVVTTGRVPGFAVTPLFSDGVVVFVGLLVRELFGNSLYEEVLYRGLLTEQVRLHLGSLSGVGPSSALALALAGSQALFAFVHVPARLYQGATVPQTALSVAALFVVGLLFAVVYYRTGNLLLAVGVHTLSNFPVFVFGATAQWAVWLATLGLLLVWPRLSLSQTAARPATVQPGD</sequence>
<keyword evidence="3" id="KW-0378">Hydrolase</keyword>
<dbReference type="RefSeq" id="WP_310919285.1">
    <property type="nucleotide sequence ID" value="NZ_JAMQON010000002.1"/>
</dbReference>
<keyword evidence="1" id="KW-0812">Transmembrane</keyword>
<feature type="transmembrane region" description="Helical" evidence="1">
    <location>
        <begin position="189"/>
        <end position="208"/>
    </location>
</feature>